<evidence type="ECO:0000259" key="2">
    <source>
        <dbReference type="Pfam" id="PF06985"/>
    </source>
</evidence>
<keyword evidence="4" id="KW-1185">Reference proteome</keyword>
<dbReference type="HOGENOM" id="CLU_022044_0_0_1"/>
<gene>
    <name evidence="3" type="ORF">S40285_02947</name>
</gene>
<feature type="compositionally biased region" description="Low complexity" evidence="1">
    <location>
        <begin position="700"/>
        <end position="724"/>
    </location>
</feature>
<dbReference type="STRING" id="1283841.A0A084QK39"/>
<dbReference type="PANTHER" id="PTHR10622:SF10">
    <property type="entry name" value="HET DOMAIN-CONTAINING PROTEIN"/>
    <property type="match status" value="1"/>
</dbReference>
<dbReference type="EMBL" id="KL660688">
    <property type="protein sequence ID" value="KFA64324.1"/>
    <property type="molecule type" value="Genomic_DNA"/>
</dbReference>
<dbReference type="PANTHER" id="PTHR10622">
    <property type="entry name" value="HET DOMAIN-CONTAINING PROTEIN"/>
    <property type="match status" value="1"/>
</dbReference>
<dbReference type="InterPro" id="IPR010730">
    <property type="entry name" value="HET"/>
</dbReference>
<organism evidence="3 4">
    <name type="scientific">Stachybotrys chlorohalonatus (strain IBT 40285)</name>
    <dbReference type="NCBI Taxonomy" id="1283841"/>
    <lineage>
        <taxon>Eukaryota</taxon>
        <taxon>Fungi</taxon>
        <taxon>Dikarya</taxon>
        <taxon>Ascomycota</taxon>
        <taxon>Pezizomycotina</taxon>
        <taxon>Sordariomycetes</taxon>
        <taxon>Hypocreomycetidae</taxon>
        <taxon>Hypocreales</taxon>
        <taxon>Stachybotryaceae</taxon>
        <taxon>Stachybotrys</taxon>
    </lineage>
</organism>
<feature type="region of interest" description="Disordered" evidence="1">
    <location>
        <begin position="699"/>
        <end position="744"/>
    </location>
</feature>
<protein>
    <recommendedName>
        <fullName evidence="2">Heterokaryon incompatibility domain-containing protein</fullName>
    </recommendedName>
</protein>
<evidence type="ECO:0000256" key="1">
    <source>
        <dbReference type="SAM" id="MobiDB-lite"/>
    </source>
</evidence>
<name>A0A084QK39_STAC4</name>
<sequence length="744" mass="81884">MRLINVNNLKLEEFHGEFGVEIPEYAILSHTWEDKEYLFHDILQDNRTKKGFHKVQKFCTQAAADGYKWGWVDTCCIDKTASAELSEAINSMYTWYQKSAMCYAYLADVKSDAAFEQVLVDMAIDRRPGTSATSARCRWFTRGWTLQELIAPVKIEFYGCNWEQLGSKDKHVHRLAAATGIDKAVLEGTVPLSSVSAAIRMSWASTRSTTRKEDQAYSLLGIFDVNMPLLYGEGHKAFLRLQEHIYRATEDHTIFMYGDVRPFDPDSPLPSTPRSPLAIRGPRDFATPCQFESVMMENSGNARFLTDPISAEVGLRIDLPMTPILLGALRANHMMKFGTTPGFDADRLRHQQYSLALFNVVPDMGLIGSGTLVYNVLEDVFTGYHAFKPSMRAAMLVRHSQFRQLGVQRVCNLGVYLLVEAWESDEWPITPCFMHVPPAASGWAPVPRMDWGYMMGEADDVGMGYARRILHFTKDLTPCGYRETKWVSLVSPGKQHIVACVRADYDTNKNTLHLTPAVGTVPPKMATDEFTDDLMLHTHKLLQSSNNIDVSGLRDSQSVLRHEVVDQMTASAASSRSRSARPRRSSGRIISTYCAWSRGTAPPASATPSRLSAESRHPRARRSGEAANPARAVPALPVQAPCSRSFSAALDTQTVPCLAPPRSDTATPPPPLWPRVHAGLAPHALFADAVAAGPIRPENSAAAPAASSPIRPAAAAAAAAVAAARTEPVPPHSAPLRAAPHPPR</sequence>
<reference evidence="3 4" key="1">
    <citation type="journal article" date="2014" name="BMC Genomics">
        <title>Comparative genome sequencing reveals chemotype-specific gene clusters in the toxigenic black mold Stachybotrys.</title>
        <authorList>
            <person name="Semeiks J."/>
            <person name="Borek D."/>
            <person name="Otwinowski Z."/>
            <person name="Grishin N.V."/>
        </authorList>
    </citation>
    <scope>NUCLEOTIDE SEQUENCE [LARGE SCALE GENOMIC DNA]</scope>
    <source>
        <strain evidence="3 4">IBT 40285</strain>
    </source>
</reference>
<evidence type="ECO:0000313" key="3">
    <source>
        <dbReference type="EMBL" id="KFA64324.1"/>
    </source>
</evidence>
<evidence type="ECO:0000313" key="4">
    <source>
        <dbReference type="Proteomes" id="UP000028524"/>
    </source>
</evidence>
<dbReference type="InParanoid" id="A0A084QK39"/>
<dbReference type="AlphaFoldDB" id="A0A084QK39"/>
<dbReference type="Pfam" id="PF06985">
    <property type="entry name" value="HET"/>
    <property type="match status" value="1"/>
</dbReference>
<proteinExistence type="predicted"/>
<feature type="region of interest" description="Disordered" evidence="1">
    <location>
        <begin position="600"/>
        <end position="632"/>
    </location>
</feature>
<feature type="domain" description="Heterokaryon incompatibility" evidence="2">
    <location>
        <begin position="25"/>
        <end position="148"/>
    </location>
</feature>
<dbReference type="OrthoDB" id="20872at2759"/>
<dbReference type="Proteomes" id="UP000028524">
    <property type="component" value="Unassembled WGS sequence"/>
</dbReference>
<accession>A0A084QK39</accession>